<proteinExistence type="predicted"/>
<dbReference type="Proteomes" id="UP001430193">
    <property type="component" value="Unassembled WGS sequence"/>
</dbReference>
<sequence>MTETSIEVFQDLRLQTLPGGASVREAILGEVRAPWRHAMEKEKVLLSAGSHSKDVIALVREPFEGIDRSALVLWEDADGYYVSNIVPESVGQLSIAQYNTILQDFVACIATPASRSGAFRVELTSAQRSLADWLDAGTAAALRRFSGAANKSTGAAHPLDQERWFQFLIRAHRSSARMSPGDLARWLREVDAWPEESAHELAVEYEFASALLQTYDAFQS</sequence>
<organism evidence="1 2">
    <name type="scientific">Dyella mobilis</name>
    <dbReference type="NCBI Taxonomy" id="1849582"/>
    <lineage>
        <taxon>Bacteria</taxon>
        <taxon>Pseudomonadati</taxon>
        <taxon>Pseudomonadota</taxon>
        <taxon>Gammaproteobacteria</taxon>
        <taxon>Lysobacterales</taxon>
        <taxon>Rhodanobacteraceae</taxon>
        <taxon>Dyella</taxon>
    </lineage>
</organism>
<reference evidence="1" key="1">
    <citation type="submission" date="2020-10" db="EMBL/GenBank/DDBJ databases">
        <title>Phylogeny of dyella-like bacteria.</title>
        <authorList>
            <person name="Fu J."/>
        </authorList>
    </citation>
    <scope>NUCLEOTIDE SEQUENCE</scope>
    <source>
        <strain evidence="1">DHON07</strain>
    </source>
</reference>
<evidence type="ECO:0000313" key="2">
    <source>
        <dbReference type="Proteomes" id="UP001430193"/>
    </source>
</evidence>
<keyword evidence="2" id="KW-1185">Reference proteome</keyword>
<dbReference type="EMBL" id="JADIKF010000035">
    <property type="protein sequence ID" value="MBM7128731.1"/>
    <property type="molecule type" value="Genomic_DNA"/>
</dbReference>
<comment type="caution">
    <text evidence="1">The sequence shown here is derived from an EMBL/GenBank/DDBJ whole genome shotgun (WGS) entry which is preliminary data.</text>
</comment>
<name>A0ABS2KC18_9GAMM</name>
<evidence type="ECO:0000313" key="1">
    <source>
        <dbReference type="EMBL" id="MBM7128731.1"/>
    </source>
</evidence>
<protein>
    <submittedName>
        <fullName evidence="1">Uncharacterized protein</fullName>
    </submittedName>
</protein>
<dbReference type="RefSeq" id="WP_204630350.1">
    <property type="nucleotide sequence ID" value="NZ_BSOC01000006.1"/>
</dbReference>
<accession>A0ABS2KC18</accession>
<gene>
    <name evidence="1" type="ORF">ISS99_04270</name>
</gene>